<dbReference type="Ensembl" id="ENSPCET00000010514.1">
    <property type="protein sequence ID" value="ENSPCEP00000010175.1"/>
    <property type="gene ID" value="ENSPCEG00000008086.1"/>
</dbReference>
<protein>
    <submittedName>
        <fullName evidence="2">Uncharacterized protein</fullName>
    </submittedName>
</protein>
<dbReference type="AlphaFoldDB" id="A0A8C8RVA4"/>
<reference evidence="2" key="1">
    <citation type="submission" date="2025-08" db="UniProtKB">
        <authorList>
            <consortium name="Ensembl"/>
        </authorList>
    </citation>
    <scope>IDENTIFICATION</scope>
</reference>
<keyword evidence="3" id="KW-1185">Reference proteome</keyword>
<evidence type="ECO:0000313" key="2">
    <source>
        <dbReference type="Ensembl" id="ENSPCEP00000010175.1"/>
    </source>
</evidence>
<evidence type="ECO:0000256" key="1">
    <source>
        <dbReference type="SAM" id="SignalP"/>
    </source>
</evidence>
<accession>A0A8C8RVA4</accession>
<reference evidence="2" key="2">
    <citation type="submission" date="2025-09" db="UniProtKB">
        <authorList>
            <consortium name="Ensembl"/>
        </authorList>
    </citation>
    <scope>IDENTIFICATION</scope>
</reference>
<dbReference type="Proteomes" id="UP000694393">
    <property type="component" value="Unplaced"/>
</dbReference>
<evidence type="ECO:0000313" key="3">
    <source>
        <dbReference type="Proteomes" id="UP000694393"/>
    </source>
</evidence>
<organism evidence="2 3">
    <name type="scientific">Pelusios castaneus</name>
    <name type="common">West African mud turtle</name>
    <dbReference type="NCBI Taxonomy" id="367368"/>
    <lineage>
        <taxon>Eukaryota</taxon>
        <taxon>Metazoa</taxon>
        <taxon>Chordata</taxon>
        <taxon>Craniata</taxon>
        <taxon>Vertebrata</taxon>
        <taxon>Euteleostomi</taxon>
        <taxon>Archelosauria</taxon>
        <taxon>Testudinata</taxon>
        <taxon>Testudines</taxon>
        <taxon>Pleurodira</taxon>
        <taxon>Pelomedusidae</taxon>
        <taxon>Pelusios</taxon>
    </lineage>
</organism>
<name>A0A8C8RVA4_9SAUR</name>
<keyword evidence="1" id="KW-0732">Signal</keyword>
<sequence length="133" mass="14932">MLPWCLMFPVLWPSSPVGFQNVPPLHIQRGICNASWRKGNIGYFDNLEANSGNVTNSVTFPTKASNQNFIIFLELKTGNTVVVHCYLLAVLDQLDSDTFPDGRIGLLSFHTTKMKTHEMSSVKFCLTILAHIY</sequence>
<feature type="chain" id="PRO_5046138834" evidence="1">
    <location>
        <begin position="20"/>
        <end position="133"/>
    </location>
</feature>
<feature type="signal peptide" evidence="1">
    <location>
        <begin position="1"/>
        <end position="19"/>
    </location>
</feature>
<proteinExistence type="predicted"/>